<evidence type="ECO:0000313" key="11">
    <source>
        <dbReference type="Proteomes" id="UP001275932"/>
    </source>
</evidence>
<keyword evidence="8" id="KW-0963">Cytoplasm</keyword>
<name>A0ABU4WDU8_9BACT</name>
<keyword evidence="4 8" id="KW-0067">ATP-binding</keyword>
<feature type="binding site" evidence="8">
    <location>
        <begin position="24"/>
        <end position="25"/>
    </location>
    <ligand>
        <name>ATP</name>
        <dbReference type="ChEBI" id="CHEBI:30616"/>
    </ligand>
</feature>
<dbReference type="PROSITE" id="PS00178">
    <property type="entry name" value="AA_TRNA_LIGASE_I"/>
    <property type="match status" value="1"/>
</dbReference>
<keyword evidence="11" id="KW-1185">Reference proteome</keyword>
<dbReference type="SUPFAM" id="SSF52374">
    <property type="entry name" value="Nucleotidylyl transferase"/>
    <property type="match status" value="1"/>
</dbReference>
<evidence type="ECO:0000256" key="5">
    <source>
        <dbReference type="ARBA" id="ARBA00022917"/>
    </source>
</evidence>
<dbReference type="InterPro" id="IPR002305">
    <property type="entry name" value="aa-tRNA-synth_Ic"/>
</dbReference>
<dbReference type="EMBL" id="JALBUT010000001">
    <property type="protein sequence ID" value="MDX8414726.1"/>
    <property type="molecule type" value="Genomic_DNA"/>
</dbReference>
<dbReference type="Pfam" id="PF00579">
    <property type="entry name" value="tRNA-synt_1b"/>
    <property type="match status" value="1"/>
</dbReference>
<keyword evidence="3 8" id="KW-0547">Nucleotide-binding</keyword>
<feature type="binding site" evidence="8">
    <location>
        <begin position="16"/>
        <end position="18"/>
    </location>
    <ligand>
        <name>ATP</name>
        <dbReference type="ChEBI" id="CHEBI:30616"/>
    </ligand>
</feature>
<dbReference type="RefSeq" id="WP_370396176.1">
    <property type="nucleotide sequence ID" value="NZ_JALBUT010000001.1"/>
</dbReference>
<dbReference type="EC" id="6.1.1.2" evidence="8"/>
<sequence>MENQSLQKKVVLTCAQPTGKLHLGNYIGAVRQWVKMQEDYECYFGIVDMHAITMPYVPAELRKNTYMCAAQYLACGLDPDKCSMFIQSNVRGHAELTWILACLCPIGQLERMTQFKDKARKLSEGAGGASIGSGLLFYPVLMAADILIYNADLVPVGEDQKQHMELARDLAQKFNNTYSPTFNLPEAYIPKTGARIMSLQNPDAKMSKSDKNALGSLYMIDTPDVLRKKIMSAVTDSGSEVKFAEEKSGISNLISIMSSVTDKSVSDIESEFAGKQYGAFKKAVADAVIAKFDPIRIKYEELMTDKAYLESVLKRGAAAAQRRADKMMSKVYRKAGYVDAISSK</sequence>
<evidence type="ECO:0000256" key="1">
    <source>
        <dbReference type="ARBA" id="ARBA00005594"/>
    </source>
</evidence>
<feature type="binding site" evidence="8">
    <location>
        <position position="196"/>
    </location>
    <ligand>
        <name>ATP</name>
        <dbReference type="ChEBI" id="CHEBI:30616"/>
    </ligand>
</feature>
<evidence type="ECO:0000256" key="7">
    <source>
        <dbReference type="ARBA" id="ARBA00049929"/>
    </source>
</evidence>
<gene>
    <name evidence="8 10" type="primary">trpS</name>
    <name evidence="10" type="ORF">MOX91_00810</name>
</gene>
<dbReference type="Proteomes" id="UP001275932">
    <property type="component" value="Unassembled WGS sequence"/>
</dbReference>
<dbReference type="Gene3D" id="3.40.50.620">
    <property type="entry name" value="HUPs"/>
    <property type="match status" value="1"/>
</dbReference>
<dbReference type="CDD" id="cd00806">
    <property type="entry name" value="TrpRS_core"/>
    <property type="match status" value="1"/>
</dbReference>
<dbReference type="HAMAP" id="MF_00140_B">
    <property type="entry name" value="Trp_tRNA_synth_B"/>
    <property type="match status" value="1"/>
</dbReference>
<comment type="subunit">
    <text evidence="8">Homodimer.</text>
</comment>
<dbReference type="GO" id="GO:0004830">
    <property type="term" value="F:tryptophan-tRNA ligase activity"/>
    <property type="evidence" value="ECO:0007669"/>
    <property type="project" value="UniProtKB-EC"/>
</dbReference>
<evidence type="ECO:0000256" key="2">
    <source>
        <dbReference type="ARBA" id="ARBA00022598"/>
    </source>
</evidence>
<dbReference type="PRINTS" id="PR01039">
    <property type="entry name" value="TRNASYNTHTRP"/>
</dbReference>
<evidence type="ECO:0000313" key="10">
    <source>
        <dbReference type="EMBL" id="MDX8414726.1"/>
    </source>
</evidence>
<evidence type="ECO:0000256" key="4">
    <source>
        <dbReference type="ARBA" id="ARBA00022840"/>
    </source>
</evidence>
<dbReference type="InterPro" id="IPR050203">
    <property type="entry name" value="Trp-tRNA_synthetase"/>
</dbReference>
<comment type="caution">
    <text evidence="10">The sequence shown here is derived from an EMBL/GenBank/DDBJ whole genome shotgun (WGS) entry which is preliminary data.</text>
</comment>
<feature type="short sequence motif" description="'KMSKS' region" evidence="8">
    <location>
        <begin position="205"/>
        <end position="209"/>
    </location>
</feature>
<organism evidence="10 11">
    <name type="scientific">Intestinicryptomonas porci</name>
    <dbReference type="NCBI Taxonomy" id="2926320"/>
    <lineage>
        <taxon>Bacteria</taxon>
        <taxon>Pseudomonadati</taxon>
        <taxon>Verrucomicrobiota</taxon>
        <taxon>Opitutia</taxon>
        <taxon>Opitutales</taxon>
        <taxon>Intestinicryptomonaceae</taxon>
        <taxon>Intestinicryptomonas</taxon>
    </lineage>
</organism>
<dbReference type="InterPro" id="IPR014729">
    <property type="entry name" value="Rossmann-like_a/b/a_fold"/>
</dbReference>
<evidence type="ECO:0000256" key="6">
    <source>
        <dbReference type="ARBA" id="ARBA00023146"/>
    </source>
</evidence>
<comment type="similarity">
    <text evidence="1 8 9">Belongs to the class-I aminoacyl-tRNA synthetase family.</text>
</comment>
<feature type="short sequence motif" description="'HIGH' region" evidence="8">
    <location>
        <begin position="17"/>
        <end position="25"/>
    </location>
</feature>
<protein>
    <recommendedName>
        <fullName evidence="8">Tryptophan--tRNA ligase</fullName>
        <ecNumber evidence="8">6.1.1.2</ecNumber>
    </recommendedName>
    <alternativeName>
        <fullName evidence="8">Tryptophanyl-tRNA synthetase</fullName>
        <shortName evidence="8">TrpRS</shortName>
    </alternativeName>
</protein>
<dbReference type="InterPro" id="IPR002306">
    <property type="entry name" value="Trp-tRNA-ligase"/>
</dbReference>
<proteinExistence type="inferred from homology"/>
<keyword evidence="5 8" id="KW-0648">Protein biosynthesis</keyword>
<comment type="catalytic activity">
    <reaction evidence="7 8">
        <text>tRNA(Trp) + L-tryptophan + ATP = L-tryptophyl-tRNA(Trp) + AMP + diphosphate + H(+)</text>
        <dbReference type="Rhea" id="RHEA:24080"/>
        <dbReference type="Rhea" id="RHEA-COMP:9671"/>
        <dbReference type="Rhea" id="RHEA-COMP:9705"/>
        <dbReference type="ChEBI" id="CHEBI:15378"/>
        <dbReference type="ChEBI" id="CHEBI:30616"/>
        <dbReference type="ChEBI" id="CHEBI:33019"/>
        <dbReference type="ChEBI" id="CHEBI:57912"/>
        <dbReference type="ChEBI" id="CHEBI:78442"/>
        <dbReference type="ChEBI" id="CHEBI:78535"/>
        <dbReference type="ChEBI" id="CHEBI:456215"/>
        <dbReference type="EC" id="6.1.1.2"/>
    </reaction>
</comment>
<evidence type="ECO:0000256" key="9">
    <source>
        <dbReference type="RuleBase" id="RU363036"/>
    </source>
</evidence>
<keyword evidence="6 8" id="KW-0030">Aminoacyl-tRNA synthetase</keyword>
<feature type="binding site" evidence="8">
    <location>
        <begin position="157"/>
        <end position="159"/>
    </location>
    <ligand>
        <name>ATP</name>
        <dbReference type="ChEBI" id="CHEBI:30616"/>
    </ligand>
</feature>
<dbReference type="InterPro" id="IPR001412">
    <property type="entry name" value="aa-tRNA-synth_I_CS"/>
</dbReference>
<keyword evidence="2 8" id="KW-0436">Ligase</keyword>
<dbReference type="PANTHER" id="PTHR43766:SF1">
    <property type="entry name" value="TRYPTOPHAN--TRNA LIGASE, MITOCHONDRIAL"/>
    <property type="match status" value="1"/>
</dbReference>
<accession>A0ABU4WDU8</accession>
<reference evidence="10 11" key="1">
    <citation type="submission" date="2022-03" db="EMBL/GenBank/DDBJ databases">
        <title>Novel taxa within the pig intestine.</title>
        <authorList>
            <person name="Wylensek D."/>
            <person name="Bishof K."/>
            <person name="Afrizal A."/>
            <person name="Clavel T."/>
        </authorList>
    </citation>
    <scope>NUCLEOTIDE SEQUENCE [LARGE SCALE GENOMIC DNA]</scope>
    <source>
        <strain evidence="10 11">CLA-KB-P66</strain>
    </source>
</reference>
<dbReference type="PANTHER" id="PTHR43766">
    <property type="entry name" value="TRYPTOPHAN--TRNA LIGASE, MITOCHONDRIAL"/>
    <property type="match status" value="1"/>
</dbReference>
<dbReference type="Gene3D" id="1.10.240.10">
    <property type="entry name" value="Tyrosyl-Transfer RNA Synthetase"/>
    <property type="match status" value="1"/>
</dbReference>
<evidence type="ECO:0000256" key="3">
    <source>
        <dbReference type="ARBA" id="ARBA00022741"/>
    </source>
</evidence>
<dbReference type="NCBIfam" id="TIGR00233">
    <property type="entry name" value="trpS"/>
    <property type="match status" value="1"/>
</dbReference>
<feature type="binding site" evidence="8">
    <location>
        <begin position="205"/>
        <end position="209"/>
    </location>
    <ligand>
        <name>ATP</name>
        <dbReference type="ChEBI" id="CHEBI:30616"/>
    </ligand>
</feature>
<comment type="function">
    <text evidence="8">Catalyzes the attachment of tryptophan to tRNA(Trp).</text>
</comment>
<dbReference type="InterPro" id="IPR024109">
    <property type="entry name" value="Trp-tRNA-ligase_bac-type"/>
</dbReference>
<feature type="binding site" evidence="8">
    <location>
        <position position="145"/>
    </location>
    <ligand>
        <name>L-tryptophan</name>
        <dbReference type="ChEBI" id="CHEBI:57912"/>
    </ligand>
</feature>
<comment type="subcellular location">
    <subcellularLocation>
        <location evidence="8">Cytoplasm</location>
    </subcellularLocation>
</comment>
<evidence type="ECO:0000256" key="8">
    <source>
        <dbReference type="HAMAP-Rule" id="MF_00140"/>
    </source>
</evidence>